<dbReference type="RefSeq" id="WP_125555441.1">
    <property type="nucleotide sequence ID" value="NZ_RBVX01000006.1"/>
</dbReference>
<dbReference type="PANTHER" id="PTHR12697">
    <property type="entry name" value="PBS LYASE HEAT-LIKE PROTEIN"/>
    <property type="match status" value="1"/>
</dbReference>
<evidence type="ECO:0000259" key="2">
    <source>
        <dbReference type="SMART" id="SM00932"/>
    </source>
</evidence>
<dbReference type="Pfam" id="PF13646">
    <property type="entry name" value="HEAT_2"/>
    <property type="match status" value="1"/>
</dbReference>
<dbReference type="Gene3D" id="1.25.10.10">
    <property type="entry name" value="Leucine-rich Repeat Variant"/>
    <property type="match status" value="1"/>
</dbReference>
<dbReference type="InterPro" id="IPR021133">
    <property type="entry name" value="HEAT_type_2"/>
</dbReference>
<dbReference type="OrthoDB" id="420201at2"/>
<organism evidence="3 4">
    <name type="scientific">Salibacterium salarium</name>
    <dbReference type="NCBI Taxonomy" id="284579"/>
    <lineage>
        <taxon>Bacteria</taxon>
        <taxon>Bacillati</taxon>
        <taxon>Bacillota</taxon>
        <taxon>Bacilli</taxon>
        <taxon>Bacillales</taxon>
        <taxon>Bacillaceae</taxon>
    </lineage>
</organism>
<dbReference type="EMBL" id="RBVX01000006">
    <property type="protein sequence ID" value="RSL33760.1"/>
    <property type="molecule type" value="Genomic_DNA"/>
</dbReference>
<dbReference type="InterPro" id="IPR004155">
    <property type="entry name" value="PBS_lyase_HEAT"/>
</dbReference>
<dbReference type="GO" id="GO:0016491">
    <property type="term" value="F:oxidoreductase activity"/>
    <property type="evidence" value="ECO:0007669"/>
    <property type="project" value="TreeGrafter"/>
</dbReference>
<dbReference type="SUPFAM" id="SSF110836">
    <property type="entry name" value="Hypothetical protein SAV1430"/>
    <property type="match status" value="1"/>
</dbReference>
<sequence length="378" mass="42939">MKIKSIEPTPSPNTMKLILDETLPVGESNNYTSKKLEEAPDFIKPILEIEGITGVYHVSDFMAVERHPKSDWEGLLSQVRTAFGEEKSHISETEMDAKEAFGEVKVQLQMFKAIPMQIKLINAEEEKRQGLPERFQTAAFKAQTDEDNIVMQRNWEDQSVRYGADLEEIGEEVAEEIAAAYPQERLDTLIQLSLSGEENAQQFEERFIEVTEEMLDDPDWKNRYAALDKMNPKEKDLPVLEKALHDEKSAVRRLAVVHIGMIEEPIILPLLRQAMQDNSVTVRRTAADCFSDLGDPAGIPAMIESLQDKNKLVRWRAAMYLYEVGDETAIESLREAADDPAFEVALQAKLALERIEGGEEAKGSVWKQMAERMERDKI</sequence>
<dbReference type="SMART" id="SM00932">
    <property type="entry name" value="Nfu_N"/>
    <property type="match status" value="1"/>
</dbReference>
<dbReference type="InterPro" id="IPR036498">
    <property type="entry name" value="Nfu/NifU_N_sf"/>
</dbReference>
<comment type="caution">
    <text evidence="3">The sequence shown here is derived from an EMBL/GenBank/DDBJ whole genome shotgun (WGS) entry which is preliminary data.</text>
</comment>
<dbReference type="InterPro" id="IPR016024">
    <property type="entry name" value="ARM-type_fold"/>
</dbReference>
<evidence type="ECO:0000256" key="1">
    <source>
        <dbReference type="ARBA" id="ARBA00045876"/>
    </source>
</evidence>
<dbReference type="SUPFAM" id="SSF48371">
    <property type="entry name" value="ARM repeat"/>
    <property type="match status" value="1"/>
</dbReference>
<protein>
    <submittedName>
        <fullName evidence="3">Virulence factor</fullName>
    </submittedName>
</protein>
<dbReference type="SMART" id="SM00567">
    <property type="entry name" value="EZ_HEAT"/>
    <property type="match status" value="3"/>
</dbReference>
<dbReference type="Gene3D" id="3.30.1370.70">
    <property type="entry name" value="Scaffold protein Nfu/NifU, N-terminal domain"/>
    <property type="match status" value="1"/>
</dbReference>
<keyword evidence="4" id="KW-1185">Reference proteome</keyword>
<dbReference type="PROSITE" id="PS50077">
    <property type="entry name" value="HEAT_REPEAT"/>
    <property type="match status" value="1"/>
</dbReference>
<accession>A0A428N5J8</accession>
<dbReference type="Proteomes" id="UP000275076">
    <property type="component" value="Unassembled WGS sequence"/>
</dbReference>
<dbReference type="Pfam" id="PF08712">
    <property type="entry name" value="Nfu_N"/>
    <property type="match status" value="1"/>
</dbReference>
<dbReference type="Pfam" id="PF13769">
    <property type="entry name" value="Virulence_fact"/>
    <property type="match status" value="1"/>
</dbReference>
<evidence type="ECO:0000313" key="3">
    <source>
        <dbReference type="EMBL" id="RSL33760.1"/>
    </source>
</evidence>
<gene>
    <name evidence="3" type="ORF">D7Z54_08695</name>
</gene>
<dbReference type="AlphaFoldDB" id="A0A428N5J8"/>
<dbReference type="PANTHER" id="PTHR12697:SF37">
    <property type="entry name" value="CONSERVED VIRULENCE FACTOR C"/>
    <property type="match status" value="1"/>
</dbReference>
<comment type="function">
    <text evidence="1">Catalyzes the hydroxylation of the N(6)-(4-aminobutyl)-L-lysine intermediate produced by deoxyhypusine synthase/DHPS on a critical lysine of the eukaryotic translation initiation factor 5A/eIF-5A. This is the second step of the post-translational modification of that lysine into an unusual amino acid residue named hypusine. Hypusination is unique to mature eIF-5A factor and is essential for its function.</text>
</comment>
<dbReference type="InterPro" id="IPR014824">
    <property type="entry name" value="Nfu/NifU_N"/>
</dbReference>
<name>A0A428N5J8_9BACI</name>
<proteinExistence type="predicted"/>
<dbReference type="InterPro" id="IPR011989">
    <property type="entry name" value="ARM-like"/>
</dbReference>
<evidence type="ECO:0000313" key="4">
    <source>
        <dbReference type="Proteomes" id="UP000275076"/>
    </source>
</evidence>
<reference evidence="3 4" key="1">
    <citation type="submission" date="2018-10" db="EMBL/GenBank/DDBJ databases">
        <title>Draft genome sequence of Bacillus salarius IM0101, isolated from a hypersaline soil in Inner Mongolia, China.</title>
        <authorList>
            <person name="Yamprayoonswat W."/>
            <person name="Boonvisut S."/>
            <person name="Jumpathong W."/>
            <person name="Sittihan S."/>
            <person name="Ruangsuj P."/>
            <person name="Wanthongcharoen S."/>
            <person name="Thongpramul N."/>
            <person name="Pimmason S."/>
            <person name="Yu B."/>
            <person name="Yasawong M."/>
        </authorList>
    </citation>
    <scope>NUCLEOTIDE SEQUENCE [LARGE SCALE GENOMIC DNA]</scope>
    <source>
        <strain evidence="3 4">IM0101</strain>
    </source>
</reference>
<dbReference type="InterPro" id="IPR025989">
    <property type="entry name" value="Virulence_F_dom"/>
</dbReference>
<feature type="domain" description="Scaffold protein Nfu/NifU N-terminal" evidence="2">
    <location>
        <begin position="4"/>
        <end position="90"/>
    </location>
</feature>